<dbReference type="OrthoDB" id="8590912at2"/>
<name>A0A1G9R8M8_9FLAO</name>
<protein>
    <recommendedName>
        <fullName evidence="4">DUF3995 domain-containing protein</fullName>
    </recommendedName>
</protein>
<keyword evidence="1" id="KW-0812">Transmembrane</keyword>
<dbReference type="EMBL" id="FNGV01000006">
    <property type="protein sequence ID" value="SDM19187.1"/>
    <property type="molecule type" value="Genomic_DNA"/>
</dbReference>
<feature type="transmembrane region" description="Helical" evidence="1">
    <location>
        <begin position="119"/>
        <end position="138"/>
    </location>
</feature>
<dbReference type="Pfam" id="PF13160">
    <property type="entry name" value="DUF3995"/>
    <property type="match status" value="1"/>
</dbReference>
<dbReference type="Proteomes" id="UP000199440">
    <property type="component" value="Unassembled WGS sequence"/>
</dbReference>
<feature type="transmembrane region" description="Helical" evidence="1">
    <location>
        <begin position="6"/>
        <end position="24"/>
    </location>
</feature>
<keyword evidence="1" id="KW-1133">Transmembrane helix</keyword>
<evidence type="ECO:0000313" key="2">
    <source>
        <dbReference type="EMBL" id="SDM19187.1"/>
    </source>
</evidence>
<dbReference type="RefSeq" id="WP_089889846.1">
    <property type="nucleotide sequence ID" value="NZ_FNGV01000006.1"/>
</dbReference>
<reference evidence="3" key="1">
    <citation type="submission" date="2016-10" db="EMBL/GenBank/DDBJ databases">
        <authorList>
            <person name="Varghese N."/>
            <person name="Submissions S."/>
        </authorList>
    </citation>
    <scope>NUCLEOTIDE SEQUENCE [LARGE SCALE GENOMIC DNA]</scope>
    <source>
        <strain evidence="3">DSM 19886</strain>
    </source>
</reference>
<dbReference type="InterPro" id="IPR025058">
    <property type="entry name" value="DUF3995"/>
</dbReference>
<accession>A0A1G9R8M8</accession>
<dbReference type="AlphaFoldDB" id="A0A1G9R8M8"/>
<proteinExistence type="predicted"/>
<gene>
    <name evidence="2" type="ORF">SAMN04488514_10617</name>
</gene>
<feature type="transmembrane region" description="Helical" evidence="1">
    <location>
        <begin position="49"/>
        <end position="67"/>
    </location>
</feature>
<sequence>MDVVSILLIFIFIILAGIHFNWALGGKWGIDITLPTTAEGQRVLNPKKIESAIVGMGLLSFGLFYLFRLELMPMLLPGWTIKYIGWLVPLIFLARAIGDFKYVGFFRKIKNTAFSKADAKYFSPLCALIGLLALGVQITGLS</sequence>
<dbReference type="STRING" id="192904.SAMN04488514_10617"/>
<keyword evidence="1" id="KW-0472">Membrane</keyword>
<keyword evidence="3" id="KW-1185">Reference proteome</keyword>
<evidence type="ECO:0008006" key="4">
    <source>
        <dbReference type="Google" id="ProtNLM"/>
    </source>
</evidence>
<organism evidence="2 3">
    <name type="scientific">Kriegella aquimaris</name>
    <dbReference type="NCBI Taxonomy" id="192904"/>
    <lineage>
        <taxon>Bacteria</taxon>
        <taxon>Pseudomonadati</taxon>
        <taxon>Bacteroidota</taxon>
        <taxon>Flavobacteriia</taxon>
        <taxon>Flavobacteriales</taxon>
        <taxon>Flavobacteriaceae</taxon>
        <taxon>Kriegella</taxon>
    </lineage>
</organism>
<feature type="transmembrane region" description="Helical" evidence="1">
    <location>
        <begin position="79"/>
        <end position="98"/>
    </location>
</feature>
<evidence type="ECO:0000313" key="3">
    <source>
        <dbReference type="Proteomes" id="UP000199440"/>
    </source>
</evidence>
<evidence type="ECO:0000256" key="1">
    <source>
        <dbReference type="SAM" id="Phobius"/>
    </source>
</evidence>